<evidence type="ECO:0000256" key="2">
    <source>
        <dbReference type="ARBA" id="ARBA00004382"/>
    </source>
</evidence>
<evidence type="ECO:0000256" key="6">
    <source>
        <dbReference type="ARBA" id="ARBA00022968"/>
    </source>
</evidence>
<sequence length="198" mass="22081">MSQDGQPKSYTRTVYMCCAMTFGMLGLSYASVPLYDWFCRVTGYAGTTQRAEDTTGTVLDRKIVVRFDANTSNNLAWDFKPFEREITVRIGEKSQTHYVAKNIGSSPSFGTASFNVSPQQAGPYFSKIECFCFTEQELAAGEKVDMPVIFFVDPDIVNDPLLKDLGAITLSYTFFPDEDAEQKVTDRSKVGDESNSKL</sequence>
<evidence type="ECO:0000313" key="13">
    <source>
        <dbReference type="Proteomes" id="UP001597101"/>
    </source>
</evidence>
<name>A0ABW3FGN7_9HYPH</name>
<evidence type="ECO:0000256" key="4">
    <source>
        <dbReference type="ARBA" id="ARBA00015384"/>
    </source>
</evidence>
<dbReference type="NCBIfam" id="NF003465">
    <property type="entry name" value="PRK05089.1"/>
    <property type="match status" value="1"/>
</dbReference>
<dbReference type="PANTHER" id="PTHR21320:SF3">
    <property type="entry name" value="CYTOCHROME C OXIDASE ASSEMBLY PROTEIN COX11, MITOCHONDRIAL-RELATED"/>
    <property type="match status" value="1"/>
</dbReference>
<evidence type="ECO:0000256" key="10">
    <source>
        <dbReference type="HAMAP-Rule" id="MF_00155"/>
    </source>
</evidence>
<accession>A0ABW3FGN7</accession>
<comment type="similarity">
    <text evidence="3 10">Belongs to the COX11/CtaG family.</text>
</comment>
<dbReference type="PANTHER" id="PTHR21320">
    <property type="entry name" value="CYTOCHROME C OXIDASE ASSEMBLY PROTEIN COX11-RELATED"/>
    <property type="match status" value="1"/>
</dbReference>
<evidence type="ECO:0000256" key="5">
    <source>
        <dbReference type="ARBA" id="ARBA00022692"/>
    </source>
</evidence>
<dbReference type="SUPFAM" id="SSF110111">
    <property type="entry name" value="Ctag/Cox11"/>
    <property type="match status" value="1"/>
</dbReference>
<organism evidence="12 13">
    <name type="scientific">Pseudahrensia aquimaris</name>
    <dbReference type="NCBI Taxonomy" id="744461"/>
    <lineage>
        <taxon>Bacteria</taxon>
        <taxon>Pseudomonadati</taxon>
        <taxon>Pseudomonadota</taxon>
        <taxon>Alphaproteobacteria</taxon>
        <taxon>Hyphomicrobiales</taxon>
        <taxon>Ahrensiaceae</taxon>
        <taxon>Pseudahrensia</taxon>
    </lineage>
</organism>
<dbReference type="InterPro" id="IPR007533">
    <property type="entry name" value="Cyt_c_oxidase_assmbl_CtaG"/>
</dbReference>
<keyword evidence="8 10" id="KW-0186">Copper</keyword>
<keyword evidence="13" id="KW-1185">Reference proteome</keyword>
<dbReference type="EMBL" id="JBHTJV010000003">
    <property type="protein sequence ID" value="MFD0915944.1"/>
    <property type="molecule type" value="Genomic_DNA"/>
</dbReference>
<comment type="caution">
    <text evidence="12">The sequence shown here is derived from an EMBL/GenBank/DDBJ whole genome shotgun (WGS) entry which is preliminary data.</text>
</comment>
<keyword evidence="6 10" id="KW-0735">Signal-anchor</keyword>
<protein>
    <recommendedName>
        <fullName evidence="4 10">Cytochrome c oxidase assembly protein CtaG</fullName>
    </recommendedName>
</protein>
<dbReference type="InterPro" id="IPR023471">
    <property type="entry name" value="CtaG/Cox11_dom_sf"/>
</dbReference>
<proteinExistence type="inferred from homology"/>
<comment type="function">
    <text evidence="1 10">Exerts its effect at some terminal stage of cytochrome c oxidase synthesis, probably by being involved in the insertion of the copper B into subunit I.</text>
</comment>
<keyword evidence="10" id="KW-1003">Cell membrane</keyword>
<keyword evidence="7 10" id="KW-1133">Transmembrane helix</keyword>
<evidence type="ECO:0000313" key="12">
    <source>
        <dbReference type="EMBL" id="MFD0915944.1"/>
    </source>
</evidence>
<keyword evidence="9 10" id="KW-0472">Membrane</keyword>
<gene>
    <name evidence="10" type="primary">ctaG</name>
    <name evidence="12" type="ORF">ACFQ14_05950</name>
</gene>
<dbReference type="RefSeq" id="WP_377211784.1">
    <property type="nucleotide sequence ID" value="NZ_JBHTJV010000003.1"/>
</dbReference>
<reference evidence="13" key="1">
    <citation type="journal article" date="2019" name="Int. J. Syst. Evol. Microbiol.">
        <title>The Global Catalogue of Microorganisms (GCM) 10K type strain sequencing project: providing services to taxonomists for standard genome sequencing and annotation.</title>
        <authorList>
            <consortium name="The Broad Institute Genomics Platform"/>
            <consortium name="The Broad Institute Genome Sequencing Center for Infectious Disease"/>
            <person name="Wu L."/>
            <person name="Ma J."/>
        </authorList>
    </citation>
    <scope>NUCLEOTIDE SEQUENCE [LARGE SCALE GENOMIC DNA]</scope>
    <source>
        <strain evidence="13">CCUG 60023</strain>
    </source>
</reference>
<dbReference type="PIRSF" id="PIRSF005413">
    <property type="entry name" value="COX11"/>
    <property type="match status" value="1"/>
</dbReference>
<feature type="topological domain" description="Cytoplasmic" evidence="10">
    <location>
        <begin position="1"/>
        <end position="8"/>
    </location>
</feature>
<evidence type="ECO:0000256" key="7">
    <source>
        <dbReference type="ARBA" id="ARBA00022989"/>
    </source>
</evidence>
<dbReference type="Gene3D" id="2.60.370.10">
    <property type="entry name" value="Ctag/Cox11"/>
    <property type="match status" value="1"/>
</dbReference>
<keyword evidence="10" id="KW-0997">Cell inner membrane</keyword>
<comment type="subcellular location">
    <subcellularLocation>
        <location evidence="2 10">Cell inner membrane</location>
        <topology evidence="2 10">Single-pass type II membrane protein</topology>
        <orientation evidence="2 10">Periplasmic side</orientation>
    </subcellularLocation>
</comment>
<dbReference type="HAMAP" id="MF_00155">
    <property type="entry name" value="CtaG"/>
    <property type="match status" value="1"/>
</dbReference>
<evidence type="ECO:0000256" key="9">
    <source>
        <dbReference type="ARBA" id="ARBA00023136"/>
    </source>
</evidence>
<feature type="topological domain" description="Periplasmic" evidence="10">
    <location>
        <begin position="32"/>
        <end position="198"/>
    </location>
</feature>
<feature type="transmembrane region" description="Helical" evidence="11">
    <location>
        <begin position="12"/>
        <end position="32"/>
    </location>
</feature>
<evidence type="ECO:0000256" key="1">
    <source>
        <dbReference type="ARBA" id="ARBA00004007"/>
    </source>
</evidence>
<evidence type="ECO:0000256" key="8">
    <source>
        <dbReference type="ARBA" id="ARBA00023008"/>
    </source>
</evidence>
<keyword evidence="5 10" id="KW-0812">Transmembrane</keyword>
<dbReference type="Pfam" id="PF04442">
    <property type="entry name" value="CtaG_Cox11"/>
    <property type="match status" value="1"/>
</dbReference>
<evidence type="ECO:0000256" key="3">
    <source>
        <dbReference type="ARBA" id="ARBA00009620"/>
    </source>
</evidence>
<dbReference type="Proteomes" id="UP001597101">
    <property type="component" value="Unassembled WGS sequence"/>
</dbReference>
<evidence type="ECO:0000256" key="11">
    <source>
        <dbReference type="SAM" id="Phobius"/>
    </source>
</evidence>